<proteinExistence type="predicted"/>
<dbReference type="AlphaFoldDB" id="A0AAV4VT58"/>
<name>A0AAV4VT58_9ARAC</name>
<accession>A0AAV4VT58</accession>
<protein>
    <submittedName>
        <fullName evidence="1">Uncharacterized protein</fullName>
    </submittedName>
</protein>
<reference evidence="1 2" key="1">
    <citation type="submission" date="2021-06" db="EMBL/GenBank/DDBJ databases">
        <title>Caerostris darwini draft genome.</title>
        <authorList>
            <person name="Kono N."/>
            <person name="Arakawa K."/>
        </authorList>
    </citation>
    <scope>NUCLEOTIDE SEQUENCE [LARGE SCALE GENOMIC DNA]</scope>
</reference>
<dbReference type="EMBL" id="BPLQ01013598">
    <property type="protein sequence ID" value="GIY73313.1"/>
    <property type="molecule type" value="Genomic_DNA"/>
</dbReference>
<comment type="caution">
    <text evidence="1">The sequence shown here is derived from an EMBL/GenBank/DDBJ whole genome shotgun (WGS) entry which is preliminary data.</text>
</comment>
<evidence type="ECO:0000313" key="2">
    <source>
        <dbReference type="Proteomes" id="UP001054837"/>
    </source>
</evidence>
<gene>
    <name evidence="1" type="ORF">CDAR_530921</name>
</gene>
<dbReference type="Proteomes" id="UP001054837">
    <property type="component" value="Unassembled WGS sequence"/>
</dbReference>
<evidence type="ECO:0000313" key="1">
    <source>
        <dbReference type="EMBL" id="GIY73313.1"/>
    </source>
</evidence>
<organism evidence="1 2">
    <name type="scientific">Caerostris darwini</name>
    <dbReference type="NCBI Taxonomy" id="1538125"/>
    <lineage>
        <taxon>Eukaryota</taxon>
        <taxon>Metazoa</taxon>
        <taxon>Ecdysozoa</taxon>
        <taxon>Arthropoda</taxon>
        <taxon>Chelicerata</taxon>
        <taxon>Arachnida</taxon>
        <taxon>Araneae</taxon>
        <taxon>Araneomorphae</taxon>
        <taxon>Entelegynae</taxon>
        <taxon>Araneoidea</taxon>
        <taxon>Araneidae</taxon>
        <taxon>Caerostris</taxon>
    </lineage>
</organism>
<sequence>MVDSIRGEDGSKWSRTFCSNEWNGPPGAIVQNESMKADARHVREKLDKQVLSFRYVAVPEAFHNYNTTDLKLFFGLQCV</sequence>
<keyword evidence="2" id="KW-1185">Reference proteome</keyword>